<dbReference type="Proteomes" id="UP000647491">
    <property type="component" value="Unassembled WGS sequence"/>
</dbReference>
<sequence>MKQNQYEIIVLDLDGTLTNRDKVITPRTKKALMEAQARGKKVVLASGRPTQGVMPLAEELDLKAYGGFILSYNGGRIMNCTTGEVVFSRELPVESNRTIIGLAEEHRVDILTYEDSRIITNNAECPYGKLESRINSMEVVEKADLASYVDFPVPKFLMMDDGDYLAMVEPRVKAALGKNFSVYRSEPFFLEILPRGIDKAQSLERLLEVSGLSREQMIACGDGYNDLSMIRYAGLGVAMENAVLPVRKAADHITASNNDDGVAMVVEQFLLT</sequence>
<protein>
    <submittedName>
        <fullName evidence="1">Cof-type HAD-IIB family hydrolase</fullName>
    </submittedName>
</protein>
<dbReference type="InterPro" id="IPR006379">
    <property type="entry name" value="HAD-SF_hydro_IIB"/>
</dbReference>
<dbReference type="SUPFAM" id="SSF56784">
    <property type="entry name" value="HAD-like"/>
    <property type="match status" value="1"/>
</dbReference>
<accession>A0ABR7NUR0</accession>
<dbReference type="PANTHER" id="PTHR10000:SF8">
    <property type="entry name" value="HAD SUPERFAMILY HYDROLASE-LIKE, TYPE 3"/>
    <property type="match status" value="1"/>
</dbReference>
<reference evidence="1 2" key="1">
    <citation type="submission" date="2020-08" db="EMBL/GenBank/DDBJ databases">
        <title>Genome public.</title>
        <authorList>
            <person name="Liu C."/>
            <person name="Sun Q."/>
        </authorList>
    </citation>
    <scope>NUCLEOTIDE SEQUENCE [LARGE SCALE GENOMIC DNA]</scope>
    <source>
        <strain evidence="1 2">BX10</strain>
    </source>
</reference>
<keyword evidence="1" id="KW-0378">Hydrolase</keyword>
<dbReference type="InterPro" id="IPR036412">
    <property type="entry name" value="HAD-like_sf"/>
</dbReference>
<evidence type="ECO:0000313" key="2">
    <source>
        <dbReference type="Proteomes" id="UP000647491"/>
    </source>
</evidence>
<dbReference type="CDD" id="cd07516">
    <property type="entry name" value="HAD_Pase"/>
    <property type="match status" value="1"/>
</dbReference>
<dbReference type="SFLD" id="SFLDS00003">
    <property type="entry name" value="Haloacid_Dehalogenase"/>
    <property type="match status" value="1"/>
</dbReference>
<dbReference type="GO" id="GO:0016787">
    <property type="term" value="F:hydrolase activity"/>
    <property type="evidence" value="ECO:0007669"/>
    <property type="project" value="UniProtKB-KW"/>
</dbReference>
<name>A0ABR7NUR0_9FIRM</name>
<dbReference type="NCBIfam" id="TIGR00099">
    <property type="entry name" value="Cof-subfamily"/>
    <property type="match status" value="1"/>
</dbReference>
<evidence type="ECO:0000313" key="1">
    <source>
        <dbReference type="EMBL" id="MBC8599097.1"/>
    </source>
</evidence>
<gene>
    <name evidence="1" type="ORF">H8708_07610</name>
</gene>
<dbReference type="Gene3D" id="3.30.1240.10">
    <property type="match status" value="1"/>
</dbReference>
<dbReference type="InterPro" id="IPR023214">
    <property type="entry name" value="HAD_sf"/>
</dbReference>
<dbReference type="NCBIfam" id="TIGR01484">
    <property type="entry name" value="HAD-SF-IIB"/>
    <property type="match status" value="1"/>
</dbReference>
<dbReference type="SFLD" id="SFLDG01140">
    <property type="entry name" value="C2.B:_Phosphomannomutase_and_P"/>
    <property type="match status" value="1"/>
</dbReference>
<dbReference type="RefSeq" id="WP_022272394.1">
    <property type="nucleotide sequence ID" value="NZ_JACRTJ010000016.1"/>
</dbReference>
<dbReference type="PANTHER" id="PTHR10000">
    <property type="entry name" value="PHOSPHOSERINE PHOSPHATASE"/>
    <property type="match status" value="1"/>
</dbReference>
<organism evidence="1 2">
    <name type="scientific">Enterocloster hominis</name>
    <name type="common">ex Liu et al. 2021</name>
    <dbReference type="NCBI Taxonomy" id="2763663"/>
    <lineage>
        <taxon>Bacteria</taxon>
        <taxon>Bacillati</taxon>
        <taxon>Bacillota</taxon>
        <taxon>Clostridia</taxon>
        <taxon>Lachnospirales</taxon>
        <taxon>Lachnospiraceae</taxon>
        <taxon>Enterocloster</taxon>
    </lineage>
</organism>
<dbReference type="SFLD" id="SFLDG01144">
    <property type="entry name" value="C2.B.4:_PGP_Like"/>
    <property type="match status" value="1"/>
</dbReference>
<keyword evidence="2" id="KW-1185">Reference proteome</keyword>
<dbReference type="Gene3D" id="3.40.50.1000">
    <property type="entry name" value="HAD superfamily/HAD-like"/>
    <property type="match status" value="1"/>
</dbReference>
<proteinExistence type="predicted"/>
<dbReference type="EMBL" id="JACRTJ010000016">
    <property type="protein sequence ID" value="MBC8599097.1"/>
    <property type="molecule type" value="Genomic_DNA"/>
</dbReference>
<dbReference type="Pfam" id="PF08282">
    <property type="entry name" value="Hydrolase_3"/>
    <property type="match status" value="1"/>
</dbReference>
<dbReference type="PROSITE" id="PS01229">
    <property type="entry name" value="COF_2"/>
    <property type="match status" value="1"/>
</dbReference>
<dbReference type="InterPro" id="IPR000150">
    <property type="entry name" value="Cof"/>
</dbReference>
<comment type="caution">
    <text evidence="1">The sequence shown here is derived from an EMBL/GenBank/DDBJ whole genome shotgun (WGS) entry which is preliminary data.</text>
</comment>